<accession>A0A2A2K0B5</accession>
<name>A0A2A2K0B5_9BILA</name>
<dbReference type="AlphaFoldDB" id="A0A2A2K0B5"/>
<dbReference type="Proteomes" id="UP000218231">
    <property type="component" value="Unassembled WGS sequence"/>
</dbReference>
<evidence type="ECO:0000256" key="1">
    <source>
        <dbReference type="SAM" id="MobiDB-lite"/>
    </source>
</evidence>
<proteinExistence type="predicted"/>
<evidence type="ECO:0000313" key="3">
    <source>
        <dbReference type="Proteomes" id="UP000218231"/>
    </source>
</evidence>
<comment type="caution">
    <text evidence="2">The sequence shown here is derived from an EMBL/GenBank/DDBJ whole genome shotgun (WGS) entry which is preliminary data.</text>
</comment>
<feature type="region of interest" description="Disordered" evidence="1">
    <location>
        <begin position="1032"/>
        <end position="1070"/>
    </location>
</feature>
<keyword evidence="3" id="KW-1185">Reference proteome</keyword>
<dbReference type="EMBL" id="LIAE01009952">
    <property type="protein sequence ID" value="PAV67330.1"/>
    <property type="molecule type" value="Genomic_DNA"/>
</dbReference>
<evidence type="ECO:0000313" key="2">
    <source>
        <dbReference type="EMBL" id="PAV67330.1"/>
    </source>
</evidence>
<organism evidence="2 3">
    <name type="scientific">Diploscapter pachys</name>
    <dbReference type="NCBI Taxonomy" id="2018661"/>
    <lineage>
        <taxon>Eukaryota</taxon>
        <taxon>Metazoa</taxon>
        <taxon>Ecdysozoa</taxon>
        <taxon>Nematoda</taxon>
        <taxon>Chromadorea</taxon>
        <taxon>Rhabditida</taxon>
        <taxon>Rhabditina</taxon>
        <taxon>Rhabditomorpha</taxon>
        <taxon>Rhabditoidea</taxon>
        <taxon>Rhabditidae</taxon>
        <taxon>Diploscapter</taxon>
    </lineage>
</organism>
<protein>
    <submittedName>
        <fullName evidence="2">Uncharacterized protein</fullName>
    </submittedName>
</protein>
<gene>
    <name evidence="2" type="ORF">WR25_08054</name>
</gene>
<reference evidence="2 3" key="1">
    <citation type="journal article" date="2017" name="Curr. Biol.">
        <title>Genome architecture and evolution of a unichromosomal asexual nematode.</title>
        <authorList>
            <person name="Fradin H."/>
            <person name="Zegar C."/>
            <person name="Gutwein M."/>
            <person name="Lucas J."/>
            <person name="Kovtun M."/>
            <person name="Corcoran D."/>
            <person name="Baugh L.R."/>
            <person name="Kiontke K."/>
            <person name="Gunsalus K."/>
            <person name="Fitch D.H."/>
            <person name="Piano F."/>
        </authorList>
    </citation>
    <scope>NUCLEOTIDE SEQUENCE [LARGE SCALE GENOMIC DNA]</scope>
    <source>
        <strain evidence="2">PF1309</strain>
    </source>
</reference>
<sequence length="1070" mass="114420">MAVEEQVFTIFEAEHGERGEAIARVAEPEQDGVGALHRAKFGGDGDAAHLGVAEGRSPLGTDGEIAGCRPCTKKASLLWREKAGRPVGELEGEAGARRVARILLGHEIDVAVRAKVAAAIFAQDVDPFGKDRDVRRDRIADRAVELAIGVDVDRVGARCGQEPLAPIVGRTCVDAVFVEEQHGIGTVRQTQHRKLRNARGLGVVVLLIAVDDRVVEDRAKAGVPEIVLDREFEAIDRGGLAAVERRRDDEIHQRIIRLRDDRAVDHRARIVGTDVIADVGEGQILATRGKSCDRRLITGAVIRRGDARDRRVDLGRADVVRHVLVEVADRDVAVAGVIPFRRQIDVLRLVGHEVGVADRTGAATDAEQLVDPATALQAAVIRTGDRMAIRCTQLDVLQRLEVEVDRGQPVLVTALERREAAALEQHVEFVLRILPRADRRGHERRRGNVGMFVPQPGDQALAVATADLVRLVEQLDDARQVEAVERLDDVRIVRAADPGELIGDAGQLEQIVGQQCRRRGALRRAVAAGAAPGIVLQDAVGRAYRVVGIFGAPVQAVHEAVAVVVMAAHHDLVDLVAEIGIAERVAGGNDIGRIQRIDARIHVVRDHGQFVIEVQRLVLDAEDGGADRVAVAVRAVRLRFGSRVMRIERHRHATRCVPRQVAAERLVFVAHRGLRRRIGQILGFARAKALGVKDRAGDRAVGPRTQRVVVVVPDADAIIANVDRVACVGVIDRCGQIVGRAELQHRLAVDALAPAVDDVVAAVLRHLIHVGGLGPVGDVGVARVARHRQRPPVVLVAQIAVAPADVGGVRTEVAALVGAVDQDPDPVVGERIGNDARDFGRDVLAAVLRGVDDAACRDRSAQAGLVERAGGADVDRRADAAGRNAGATGLVDLQRGHAFGRERGEVERARARRAVAVADERRRHLATVEGDEVIVGAEATDGDELAFAVRPVDRHAGDPLQRFGEVRVGELAHVLGADRVDDTLGVALDVDRVAKRRADAGDDDVAVRLARGAIGGGGLGIGLRRAGLADGGGGILRRGGSRQHQGGGRNADSEVRKQASMDAAHGNPPQ</sequence>